<feature type="region of interest" description="Disordered" evidence="1">
    <location>
        <begin position="193"/>
        <end position="231"/>
    </location>
</feature>
<feature type="region of interest" description="Disordered" evidence="1">
    <location>
        <begin position="35"/>
        <end position="93"/>
    </location>
</feature>
<dbReference type="EMBL" id="BNAD01000022">
    <property type="protein sequence ID" value="GHE19324.1"/>
    <property type="molecule type" value="Genomic_DNA"/>
</dbReference>
<protein>
    <submittedName>
        <fullName evidence="2">Uncharacterized protein</fullName>
    </submittedName>
</protein>
<evidence type="ECO:0000313" key="3">
    <source>
        <dbReference type="Proteomes" id="UP000597341"/>
    </source>
</evidence>
<evidence type="ECO:0000313" key="2">
    <source>
        <dbReference type="EMBL" id="GHE19324.1"/>
    </source>
</evidence>
<reference evidence="3" key="1">
    <citation type="journal article" date="2019" name="Int. J. Syst. Evol. Microbiol.">
        <title>The Global Catalogue of Microorganisms (GCM) 10K type strain sequencing project: providing services to taxonomists for standard genome sequencing and annotation.</title>
        <authorList>
            <consortium name="The Broad Institute Genomics Platform"/>
            <consortium name="The Broad Institute Genome Sequencing Center for Infectious Disease"/>
            <person name="Wu L."/>
            <person name="Ma J."/>
        </authorList>
    </citation>
    <scope>NUCLEOTIDE SEQUENCE [LARGE SCALE GENOMIC DNA]</scope>
    <source>
        <strain evidence="3">CGMCC 1.12791</strain>
    </source>
</reference>
<comment type="caution">
    <text evidence="2">The sequence shown here is derived from an EMBL/GenBank/DDBJ whole genome shotgun (WGS) entry which is preliminary data.</text>
</comment>
<proteinExistence type="predicted"/>
<sequence length="255" mass="27153">MLEVVEDEEAVLAAQPVDHVVEDRPRRVASGIHGIGDRWQDLGGLEERREPDEGDPVGEAVPHVRRHSQCQPRLAHPAGAAEGDEATGAEQVRHPRDVVVAAHQRRRRDGQVAVPYGRRRGRLPGRAGRDGGDEAGALVRAEVEGGRERAERVRVGTGAGAALQGTDRVRAQAGPLGQLLLGEPRVLAQRAQQGTERVTPTRPHVTSAAARPSCVPRVGRECSDGPGPAVGPERVVPGEVEHLATLANFPNADLV</sequence>
<gene>
    <name evidence="2" type="ORF">GCM10011376_39340</name>
</gene>
<dbReference type="Proteomes" id="UP000597341">
    <property type="component" value="Unassembled WGS sequence"/>
</dbReference>
<name>A0ABQ3HSY8_9ACTN</name>
<accession>A0ABQ3HSY8</accession>
<evidence type="ECO:0000256" key="1">
    <source>
        <dbReference type="SAM" id="MobiDB-lite"/>
    </source>
</evidence>
<organism evidence="2 3">
    <name type="scientific">Nocardioides flavus</name>
    <name type="common">ex Wang et al. 2016</name>
    <dbReference type="NCBI Taxonomy" id="2058780"/>
    <lineage>
        <taxon>Bacteria</taxon>
        <taxon>Bacillati</taxon>
        <taxon>Actinomycetota</taxon>
        <taxon>Actinomycetes</taxon>
        <taxon>Propionibacteriales</taxon>
        <taxon>Nocardioidaceae</taxon>
        <taxon>Nocardioides</taxon>
    </lineage>
</organism>
<feature type="compositionally biased region" description="Basic and acidic residues" evidence="1">
    <location>
        <begin position="35"/>
        <end position="51"/>
    </location>
</feature>
<keyword evidence="3" id="KW-1185">Reference proteome</keyword>